<reference evidence="1" key="1">
    <citation type="journal article" date="2021" name="Open Biol.">
        <title>Shared evolutionary footprints suggest mitochondrial oxidative damage underlies multiple complex I losses in fungi.</title>
        <authorList>
            <person name="Schikora-Tamarit M.A."/>
            <person name="Marcet-Houben M."/>
            <person name="Nosek J."/>
            <person name="Gabaldon T."/>
        </authorList>
    </citation>
    <scope>NUCLEOTIDE SEQUENCE</scope>
    <source>
        <strain evidence="1">NCAIM Y.01608</strain>
    </source>
</reference>
<keyword evidence="2" id="KW-1185">Reference proteome</keyword>
<accession>A0A9P8TFU9</accession>
<organism evidence="1 2">
    <name type="scientific">Ogataea polymorpha</name>
    <dbReference type="NCBI Taxonomy" id="460523"/>
    <lineage>
        <taxon>Eukaryota</taxon>
        <taxon>Fungi</taxon>
        <taxon>Dikarya</taxon>
        <taxon>Ascomycota</taxon>
        <taxon>Saccharomycotina</taxon>
        <taxon>Pichiomycetes</taxon>
        <taxon>Pichiales</taxon>
        <taxon>Pichiaceae</taxon>
        <taxon>Ogataea</taxon>
    </lineage>
</organism>
<proteinExistence type="predicted"/>
<name>A0A9P8TFU9_9ASCO</name>
<dbReference type="AlphaFoldDB" id="A0A9P8TFU9"/>
<comment type="caution">
    <text evidence="1">The sequence shown here is derived from an EMBL/GenBank/DDBJ whole genome shotgun (WGS) entry which is preliminary data.</text>
</comment>
<sequence>MAGCTRPPSRPRTFSVPDVSLKVVETELAPVAVEFVVQRARQHRRLGAGEQVVVEVFWAGQTESAHNGDSVGVGDGLCGDVAQHHALDQRGPAHLGIWHTHHLVVAGDDSRFAADSRVAKVQHDDQRKRRRVVMQPERRRHLVAARLGLRLVRLQLLLSGDLELCRVLWLEAGQRHVEMAVLGVVHGLNFCSGEAFEDFAQLWRREQRVGEWCLFGAVPADVEVQSVGALGQVGDSGWERKRGRKVGDRLDSGFVDVQVAEGELLRCFVVLWLENKVLGRVKLEVWVESRLGLQSLAQRSNLEVKRLLRNVVVVVAGQVVDGVAELFLGRGIWGLDGDGHGSILSTTATVTNIYSAPKIQER</sequence>
<protein>
    <submittedName>
        <fullName evidence="1">Uncharacterized protein</fullName>
    </submittedName>
</protein>
<gene>
    <name evidence="1" type="ORF">OGATHE_001311</name>
</gene>
<dbReference type="Proteomes" id="UP000788993">
    <property type="component" value="Unassembled WGS sequence"/>
</dbReference>
<evidence type="ECO:0000313" key="2">
    <source>
        <dbReference type="Proteomes" id="UP000788993"/>
    </source>
</evidence>
<dbReference type="EMBL" id="JAEUBD010000146">
    <property type="protein sequence ID" value="KAH3676821.1"/>
    <property type="molecule type" value="Genomic_DNA"/>
</dbReference>
<evidence type="ECO:0000313" key="1">
    <source>
        <dbReference type="EMBL" id="KAH3676821.1"/>
    </source>
</evidence>
<reference evidence="1" key="2">
    <citation type="submission" date="2021-01" db="EMBL/GenBank/DDBJ databases">
        <authorList>
            <person name="Schikora-Tamarit M.A."/>
        </authorList>
    </citation>
    <scope>NUCLEOTIDE SEQUENCE</scope>
    <source>
        <strain evidence="1">NCAIM Y.01608</strain>
    </source>
</reference>